<name>A0ABX0KYE1_9NEIS</name>
<reference evidence="1 2" key="1">
    <citation type="submission" date="2020-03" db="EMBL/GenBank/DDBJ databases">
        <title>Draft genome sequence of environmentally isolated cultures.</title>
        <authorList>
            <person name="Wilson H.S."/>
            <person name="De Leon M.E."/>
        </authorList>
    </citation>
    <scope>NUCLEOTIDE SEQUENCE [LARGE SCALE GENOMIC DNA]</scope>
    <source>
        <strain evidence="1 2">HSC-31F16</strain>
    </source>
</reference>
<keyword evidence="2" id="KW-1185">Reference proteome</keyword>
<sequence>MSQAAISPRIVEHVFDKEWRNRVNGFYQEKQVEFGSPVVSQMFKRNYILSVRNMHFISIFAEHLIKDAKQVAELAKILQNSVSKATSHIDNALQHVQAIAADADISLAGNHTSKLAASAPFTSPVAYSLLTMFEKADRYHDSLVAAWIQGEVPDDEKRKAEEDLKKTIRRVFETTRTVMGTALSRIKKEKEKAGAELSDEVQSAVADIELEAVVAGDHEEADSVAVAEATLVLGSAEATDVEQPITTPTEEVVLA</sequence>
<organism evidence="1 2">
    <name type="scientific">Chromobacterium fluminis</name>
    <dbReference type="NCBI Taxonomy" id="3044269"/>
    <lineage>
        <taxon>Bacteria</taxon>
        <taxon>Pseudomonadati</taxon>
        <taxon>Pseudomonadota</taxon>
        <taxon>Betaproteobacteria</taxon>
        <taxon>Neisseriales</taxon>
        <taxon>Chromobacteriaceae</taxon>
        <taxon>Chromobacterium</taxon>
    </lineage>
</organism>
<gene>
    <name evidence="1" type="ORF">HA052_04805</name>
</gene>
<protein>
    <submittedName>
        <fullName evidence="1">DUF1845 family protein</fullName>
    </submittedName>
</protein>
<dbReference type="EMBL" id="JAAOMA010000004">
    <property type="protein sequence ID" value="NHR04510.1"/>
    <property type="molecule type" value="Genomic_DNA"/>
</dbReference>
<accession>A0ABX0KYE1</accession>
<dbReference type="Proteomes" id="UP001515641">
    <property type="component" value="Unassembled WGS sequence"/>
</dbReference>
<evidence type="ECO:0000313" key="1">
    <source>
        <dbReference type="EMBL" id="NHR04510.1"/>
    </source>
</evidence>
<dbReference type="RefSeq" id="WP_166451020.1">
    <property type="nucleotide sequence ID" value="NZ_JAAOMA010000004.1"/>
</dbReference>
<proteinExistence type="predicted"/>
<comment type="caution">
    <text evidence="1">The sequence shown here is derived from an EMBL/GenBank/DDBJ whole genome shotgun (WGS) entry which is preliminary data.</text>
</comment>
<evidence type="ECO:0000313" key="2">
    <source>
        <dbReference type="Proteomes" id="UP001515641"/>
    </source>
</evidence>